<protein>
    <submittedName>
        <fullName evidence="2">Uncharacterized protein</fullName>
    </submittedName>
</protein>
<feature type="region of interest" description="Disordered" evidence="1">
    <location>
        <begin position="252"/>
        <end position="288"/>
    </location>
</feature>
<dbReference type="Gramene" id="AUR62035997-RA">
    <property type="protein sequence ID" value="AUR62035997-RA:cds"/>
    <property type="gene ID" value="AUR62035997"/>
</dbReference>
<dbReference type="EnsemblPlants" id="AUR62035997-RA">
    <property type="protein sequence ID" value="AUR62035997-RA:cds"/>
    <property type="gene ID" value="AUR62035997"/>
</dbReference>
<keyword evidence="3" id="KW-1185">Reference proteome</keyword>
<dbReference type="OMA" id="DWSSITH"/>
<accession>A0A803MVS0</accession>
<name>A0A803MVS0_CHEQI</name>
<dbReference type="AlphaFoldDB" id="A0A803MVS0"/>
<reference evidence="2" key="1">
    <citation type="journal article" date="2017" name="Nature">
        <title>The genome of Chenopodium quinoa.</title>
        <authorList>
            <person name="Jarvis D.E."/>
            <person name="Ho Y.S."/>
            <person name="Lightfoot D.J."/>
            <person name="Schmoeckel S.M."/>
            <person name="Li B."/>
            <person name="Borm T.J.A."/>
            <person name="Ohyanagi H."/>
            <person name="Mineta K."/>
            <person name="Michell C.T."/>
            <person name="Saber N."/>
            <person name="Kharbatia N.M."/>
            <person name="Rupper R.R."/>
            <person name="Sharp A.R."/>
            <person name="Dally N."/>
            <person name="Boughton B.A."/>
            <person name="Woo Y.H."/>
            <person name="Gao G."/>
            <person name="Schijlen E.G.W.M."/>
            <person name="Guo X."/>
            <person name="Momin A.A."/>
            <person name="Negrao S."/>
            <person name="Al-Babili S."/>
            <person name="Gehring C."/>
            <person name="Roessner U."/>
            <person name="Jung C."/>
            <person name="Murphy K."/>
            <person name="Arold S.T."/>
            <person name="Gojobori T."/>
            <person name="van der Linden C.G."/>
            <person name="van Loo E.N."/>
            <person name="Jellen E.N."/>
            <person name="Maughan P.J."/>
            <person name="Tester M."/>
        </authorList>
    </citation>
    <scope>NUCLEOTIDE SEQUENCE [LARGE SCALE GENOMIC DNA]</scope>
    <source>
        <strain evidence="2">cv. PI 614886</strain>
    </source>
</reference>
<organism evidence="2 3">
    <name type="scientific">Chenopodium quinoa</name>
    <name type="common">Quinoa</name>
    <dbReference type="NCBI Taxonomy" id="63459"/>
    <lineage>
        <taxon>Eukaryota</taxon>
        <taxon>Viridiplantae</taxon>
        <taxon>Streptophyta</taxon>
        <taxon>Embryophyta</taxon>
        <taxon>Tracheophyta</taxon>
        <taxon>Spermatophyta</taxon>
        <taxon>Magnoliopsida</taxon>
        <taxon>eudicotyledons</taxon>
        <taxon>Gunneridae</taxon>
        <taxon>Pentapetalae</taxon>
        <taxon>Caryophyllales</taxon>
        <taxon>Chenopodiaceae</taxon>
        <taxon>Chenopodioideae</taxon>
        <taxon>Atripliceae</taxon>
        <taxon>Chenopodium</taxon>
    </lineage>
</organism>
<evidence type="ECO:0000313" key="2">
    <source>
        <dbReference type="EnsemblPlants" id="AUR62035997-RA:cds"/>
    </source>
</evidence>
<feature type="region of interest" description="Disordered" evidence="1">
    <location>
        <begin position="462"/>
        <end position="482"/>
    </location>
</feature>
<feature type="region of interest" description="Disordered" evidence="1">
    <location>
        <begin position="327"/>
        <end position="389"/>
    </location>
</feature>
<evidence type="ECO:0000313" key="3">
    <source>
        <dbReference type="Proteomes" id="UP000596660"/>
    </source>
</evidence>
<reference evidence="2" key="2">
    <citation type="submission" date="2021-03" db="UniProtKB">
        <authorList>
            <consortium name="EnsemblPlants"/>
        </authorList>
    </citation>
    <scope>IDENTIFICATION</scope>
</reference>
<evidence type="ECO:0000256" key="1">
    <source>
        <dbReference type="SAM" id="MobiDB-lite"/>
    </source>
</evidence>
<dbReference type="Proteomes" id="UP000596660">
    <property type="component" value="Unplaced"/>
</dbReference>
<feature type="compositionally biased region" description="Pro residues" evidence="1">
    <location>
        <begin position="352"/>
        <end position="382"/>
    </location>
</feature>
<sequence>MLKKGMSDNHKEAIRNIGFGGFLDLDIGWTSRGLFCAKLIKSFDVAKKSLVFPSKEKIKFRPKDVHLVYGVPARGANIDVSKAADAENQAFFQKWRAQFGLTSGSPSNASLVKRIQDQTREAEVSDDFLLNFVVAAVNCCIRSTNNQSVYFKFLHCCKDISKINSYDWSSITHQQLLVSVKEWKDGSTFFTGPLPFLMINYFDRMKRGNFPSPRQFPLISVWNQDLVKSRINIEQKKGYGNGVVMRRLKLEQDQPAQKARPAQEAGTTQEAGTAHEAGPSQEAENSAPKKKEFFEKFASNVDEIYKVWAAAQEAEGPAPSKEVFFEKRKSPHDSPPRMSGPGQSSPVVSPGQSPPEPVVSPPEPGQSPPEPGQPPHDSPPRMPVVSAGKEKLNLSTTEIVSSSAHDTPSVVSSAHDTPLTIAYDTPSEQHLQVDEGMKQKKVKRKGSRTVNQCKRPRRVVQSLPLNQRSPFMVQNEKPLSDV</sequence>
<feature type="compositionally biased region" description="Low complexity" evidence="1">
    <location>
        <begin position="339"/>
        <end position="351"/>
    </location>
</feature>
<proteinExistence type="predicted"/>
<dbReference type="PANTHER" id="PTHR34835">
    <property type="entry name" value="OS07G0283600 PROTEIN-RELATED"/>
    <property type="match status" value="1"/>
</dbReference>
<dbReference type="PANTHER" id="PTHR34835:SF90">
    <property type="entry name" value="AMINOTRANSFERASE-LIKE PLANT MOBILE DOMAIN-CONTAINING PROTEIN"/>
    <property type="match status" value="1"/>
</dbReference>